<keyword evidence="2" id="KW-1185">Reference proteome</keyword>
<evidence type="ECO:0000313" key="1">
    <source>
        <dbReference type="EMBL" id="GMF08873.1"/>
    </source>
</evidence>
<accession>A0ACB5UDL6</accession>
<dbReference type="EMBL" id="BSXS01017451">
    <property type="protein sequence ID" value="GMF08873.1"/>
    <property type="molecule type" value="Genomic_DNA"/>
</dbReference>
<organism evidence="1 2">
    <name type="scientific">Ambrosiozyma monospora</name>
    <name type="common">Yeast</name>
    <name type="synonym">Endomycopsis monosporus</name>
    <dbReference type="NCBI Taxonomy" id="43982"/>
    <lineage>
        <taxon>Eukaryota</taxon>
        <taxon>Fungi</taxon>
        <taxon>Dikarya</taxon>
        <taxon>Ascomycota</taxon>
        <taxon>Saccharomycotina</taxon>
        <taxon>Pichiomycetes</taxon>
        <taxon>Pichiales</taxon>
        <taxon>Pichiaceae</taxon>
        <taxon>Ambrosiozyma</taxon>
    </lineage>
</organism>
<evidence type="ECO:0000313" key="2">
    <source>
        <dbReference type="Proteomes" id="UP001165064"/>
    </source>
</evidence>
<reference evidence="1" key="1">
    <citation type="submission" date="2023-04" db="EMBL/GenBank/DDBJ databases">
        <title>Ambrosiozyma monospora NBRC 10751.</title>
        <authorList>
            <person name="Ichikawa N."/>
            <person name="Sato H."/>
            <person name="Tonouchi N."/>
        </authorList>
    </citation>
    <scope>NUCLEOTIDE SEQUENCE</scope>
    <source>
        <strain evidence="1">NBRC 10751</strain>
    </source>
</reference>
<dbReference type="Proteomes" id="UP001165064">
    <property type="component" value="Unassembled WGS sequence"/>
</dbReference>
<gene>
    <name evidence="1" type="ORF">Amon02_001338500</name>
</gene>
<proteinExistence type="predicted"/>
<sequence length="77" mass="8969">MIFSNQDTFHQEDRIEDLIDQEEAVAVTINTDTNHSEKTTQDTMDMNKNTANMTIHMLMITAESMMKVNMAPMKMWQ</sequence>
<protein>
    <submittedName>
        <fullName evidence="1">Unnamed protein product</fullName>
    </submittedName>
</protein>
<comment type="caution">
    <text evidence="1">The sequence shown here is derived from an EMBL/GenBank/DDBJ whole genome shotgun (WGS) entry which is preliminary data.</text>
</comment>
<name>A0ACB5UDL6_AMBMO</name>